<evidence type="ECO:0000256" key="2">
    <source>
        <dbReference type="ARBA" id="ARBA00022448"/>
    </source>
</evidence>
<keyword evidence="3" id="KW-1003">Cell membrane</keyword>
<dbReference type="GO" id="GO:0005886">
    <property type="term" value="C:plasma membrane"/>
    <property type="evidence" value="ECO:0007669"/>
    <property type="project" value="UniProtKB-SubCell"/>
</dbReference>
<keyword evidence="4 7" id="KW-0812">Transmembrane</keyword>
<feature type="transmembrane region" description="Helical" evidence="7">
    <location>
        <begin position="313"/>
        <end position="331"/>
    </location>
</feature>
<dbReference type="GeneID" id="93474362"/>
<evidence type="ECO:0000313" key="8">
    <source>
        <dbReference type="EMBL" id="WWP21141.1"/>
    </source>
</evidence>
<keyword evidence="2" id="KW-0813">Transport</keyword>
<proteinExistence type="predicted"/>
<feature type="transmembrane region" description="Helical" evidence="7">
    <location>
        <begin position="166"/>
        <end position="187"/>
    </location>
</feature>
<feature type="transmembrane region" description="Helical" evidence="7">
    <location>
        <begin position="132"/>
        <end position="154"/>
    </location>
</feature>
<evidence type="ECO:0000256" key="7">
    <source>
        <dbReference type="SAM" id="Phobius"/>
    </source>
</evidence>
<evidence type="ECO:0000256" key="1">
    <source>
        <dbReference type="ARBA" id="ARBA00004651"/>
    </source>
</evidence>
<name>A0ABD8AV62_PAEAM</name>
<reference evidence="8 9" key="1">
    <citation type="submission" date="2024-02" db="EMBL/GenBank/DDBJ databases">
        <title>Complete sequences of two Paenibacillus sp. strains and one Lysinibacillus strain isolated from the environment on STAA medium highlight biotechnological potential.</title>
        <authorList>
            <person name="Attere S.A."/>
            <person name="Piche L.C."/>
            <person name="Intertaglia L."/>
            <person name="Lami R."/>
            <person name="Charette S.J."/>
            <person name="Vincent A.T."/>
        </authorList>
    </citation>
    <scope>NUCLEOTIDE SEQUENCE [LARGE SCALE GENOMIC DNA]</scope>
    <source>
        <strain evidence="8 9">Y5S-7</strain>
    </source>
</reference>
<dbReference type="AlphaFoldDB" id="A0ABD8AV62"/>
<dbReference type="RefSeq" id="WP_036672133.1">
    <property type="nucleotide sequence ID" value="NZ_CP145892.1"/>
</dbReference>
<sequence>MQGIDYTAGSIHRLLFRTAVPMLLASLVNVITQLANVFFLGHTSQSVLYVLSLYIPVSFVMIAIIEAMQLSVQVAVARSRAGGSRAFTQLFVHMMGSAMLLAILTGGIVMLLTPVLSWFYRVPADIGPMFTLYVGGMMAVSIPAVLAAVTSAALRGLGRAQAASWNAVGMAMLNIALVYTFVSVFGLDLKGIIYANLITSVLSLAISLLILFIRREMIFERFAFAQKHLMALRHVGIPVFISYCMIFLSTFFFNKIVSHFGEGAVAGFGVGYRIQTMAILPGIVIGSAIGIIINHNLQSPHRPRAYASYRQGLLQSFVLYVIIAVAVWIWRDPLIAFLIEDAATRAEAARYLSIVALSYIGMGPMMTTLLTMEQSGRGYQAILLNAVYFLIIIALGWGLTRAFNEVTYFYAVIAGMNVVGMSSFLLPFMRMLKREYVESSADKDISTDGEATLPNKSYSTQT</sequence>
<dbReference type="InterPro" id="IPR002528">
    <property type="entry name" value="MATE_fam"/>
</dbReference>
<feature type="transmembrane region" description="Helical" evidence="7">
    <location>
        <begin position="274"/>
        <end position="293"/>
    </location>
</feature>
<evidence type="ECO:0000313" key="9">
    <source>
        <dbReference type="Proteomes" id="UP001364764"/>
    </source>
</evidence>
<feature type="transmembrane region" description="Helical" evidence="7">
    <location>
        <begin position="406"/>
        <end position="426"/>
    </location>
</feature>
<dbReference type="PANTHER" id="PTHR43549">
    <property type="entry name" value="MULTIDRUG RESISTANCE PROTEIN YPNP-RELATED"/>
    <property type="match status" value="1"/>
</dbReference>
<dbReference type="EMBL" id="CP145892">
    <property type="protein sequence ID" value="WWP21141.1"/>
    <property type="molecule type" value="Genomic_DNA"/>
</dbReference>
<dbReference type="Pfam" id="PF01554">
    <property type="entry name" value="MatE"/>
    <property type="match status" value="1"/>
</dbReference>
<feature type="transmembrane region" description="Helical" evidence="7">
    <location>
        <begin position="98"/>
        <end position="120"/>
    </location>
</feature>
<gene>
    <name evidence="8" type="ORF">V6668_02815</name>
</gene>
<dbReference type="Proteomes" id="UP001364764">
    <property type="component" value="Chromosome"/>
</dbReference>
<evidence type="ECO:0000256" key="5">
    <source>
        <dbReference type="ARBA" id="ARBA00022989"/>
    </source>
</evidence>
<comment type="subcellular location">
    <subcellularLocation>
        <location evidence="1">Cell membrane</location>
        <topology evidence="1">Multi-pass membrane protein</topology>
    </subcellularLocation>
</comment>
<protein>
    <submittedName>
        <fullName evidence="8">MATE family efflux transporter</fullName>
    </submittedName>
</protein>
<dbReference type="PANTHER" id="PTHR43549:SF2">
    <property type="entry name" value="MULTIDRUG RESISTANCE PROTEIN NORM-RELATED"/>
    <property type="match status" value="1"/>
</dbReference>
<evidence type="ECO:0000256" key="4">
    <source>
        <dbReference type="ARBA" id="ARBA00022692"/>
    </source>
</evidence>
<dbReference type="InterPro" id="IPR052031">
    <property type="entry name" value="Membrane_Transporter-Flippase"/>
</dbReference>
<feature type="transmembrane region" description="Helical" evidence="7">
    <location>
        <begin position="234"/>
        <end position="254"/>
    </location>
</feature>
<feature type="transmembrane region" description="Helical" evidence="7">
    <location>
        <begin position="193"/>
        <end position="213"/>
    </location>
</feature>
<feature type="transmembrane region" description="Helical" evidence="7">
    <location>
        <begin position="382"/>
        <end position="400"/>
    </location>
</feature>
<organism evidence="8 9">
    <name type="scientific">Paenibacillus amylolyticus</name>
    <dbReference type="NCBI Taxonomy" id="1451"/>
    <lineage>
        <taxon>Bacteria</taxon>
        <taxon>Bacillati</taxon>
        <taxon>Bacillota</taxon>
        <taxon>Bacilli</taxon>
        <taxon>Bacillales</taxon>
        <taxon>Paenibacillaceae</taxon>
        <taxon>Paenibacillus</taxon>
    </lineage>
</organism>
<evidence type="ECO:0000256" key="6">
    <source>
        <dbReference type="ARBA" id="ARBA00023136"/>
    </source>
</evidence>
<keyword evidence="6 7" id="KW-0472">Membrane</keyword>
<accession>A0ABD8AV62</accession>
<keyword evidence="5 7" id="KW-1133">Transmembrane helix</keyword>
<evidence type="ECO:0000256" key="3">
    <source>
        <dbReference type="ARBA" id="ARBA00022475"/>
    </source>
</evidence>
<feature type="transmembrane region" description="Helical" evidence="7">
    <location>
        <begin position="351"/>
        <end position="370"/>
    </location>
</feature>
<feature type="transmembrane region" description="Helical" evidence="7">
    <location>
        <begin position="53"/>
        <end position="77"/>
    </location>
</feature>
<feature type="transmembrane region" description="Helical" evidence="7">
    <location>
        <begin position="20"/>
        <end position="41"/>
    </location>
</feature>